<protein>
    <submittedName>
        <fullName evidence="1">Uncharacterized protein</fullName>
    </submittedName>
</protein>
<name>A0A6H1ZAZ3_9ZZZZ</name>
<accession>A0A6H1ZAZ3</accession>
<organism evidence="1">
    <name type="scientific">viral metagenome</name>
    <dbReference type="NCBI Taxonomy" id="1070528"/>
    <lineage>
        <taxon>unclassified sequences</taxon>
        <taxon>metagenomes</taxon>
        <taxon>organismal metagenomes</taxon>
    </lineage>
</organism>
<reference evidence="1" key="1">
    <citation type="submission" date="2020-03" db="EMBL/GenBank/DDBJ databases">
        <title>The deep terrestrial virosphere.</title>
        <authorList>
            <person name="Holmfeldt K."/>
            <person name="Nilsson E."/>
            <person name="Simone D."/>
            <person name="Lopez-Fernandez M."/>
            <person name="Wu X."/>
            <person name="de Brujin I."/>
            <person name="Lundin D."/>
            <person name="Andersson A."/>
            <person name="Bertilsson S."/>
            <person name="Dopson M."/>
        </authorList>
    </citation>
    <scope>NUCLEOTIDE SEQUENCE</scope>
    <source>
        <strain evidence="1">TM448A00172</strain>
        <strain evidence="2">TM448B00344</strain>
    </source>
</reference>
<proteinExistence type="predicted"/>
<dbReference type="EMBL" id="MT144612">
    <property type="protein sequence ID" value="QJH95072.1"/>
    <property type="molecule type" value="Genomic_DNA"/>
</dbReference>
<dbReference type="AlphaFoldDB" id="A0A6H1ZAZ3"/>
<sequence length="83" mass="9512">MKTHLIGRPSTFVVLLSANGKPLRFSMEMLETLRRMQEQSNKSATDDGVLTVDCYVQFQRKRLPVTDIELYSRDVFILNTSCA</sequence>
<dbReference type="EMBL" id="MT143985">
    <property type="protein sequence ID" value="QJA45073.1"/>
    <property type="molecule type" value="Genomic_DNA"/>
</dbReference>
<evidence type="ECO:0000313" key="2">
    <source>
        <dbReference type="EMBL" id="QJH95072.1"/>
    </source>
</evidence>
<evidence type="ECO:0000313" key="1">
    <source>
        <dbReference type="EMBL" id="QJA45073.1"/>
    </source>
</evidence>
<gene>
    <name evidence="1" type="ORF">TM448A00172_0032</name>
    <name evidence="2" type="ORF">TM448B00344_0018</name>
</gene>